<protein>
    <submittedName>
        <fullName evidence="2">Uncharacterized protein</fullName>
    </submittedName>
</protein>
<evidence type="ECO:0000313" key="2">
    <source>
        <dbReference type="Ensembl" id="ENSSFAP00005037328.1"/>
    </source>
</evidence>
<dbReference type="Ensembl" id="ENSSFAT00005038719.1">
    <property type="protein sequence ID" value="ENSSFAP00005037328.1"/>
    <property type="gene ID" value="ENSSFAG00005018779.1"/>
</dbReference>
<dbReference type="Proteomes" id="UP000472267">
    <property type="component" value="Unassembled WGS sequence"/>
</dbReference>
<proteinExistence type="predicted"/>
<evidence type="ECO:0000313" key="3">
    <source>
        <dbReference type="Proteomes" id="UP000472267"/>
    </source>
</evidence>
<name>A0A672I6W8_SALFA</name>
<dbReference type="InParanoid" id="A0A672I6W8"/>
<feature type="region of interest" description="Disordered" evidence="1">
    <location>
        <begin position="1"/>
        <end position="112"/>
    </location>
</feature>
<reference evidence="2" key="1">
    <citation type="submission" date="2025-08" db="UniProtKB">
        <authorList>
            <consortium name="Ensembl"/>
        </authorList>
    </citation>
    <scope>IDENTIFICATION</scope>
</reference>
<reference evidence="2" key="2">
    <citation type="submission" date="2025-09" db="UniProtKB">
        <authorList>
            <consortium name="Ensembl"/>
        </authorList>
    </citation>
    <scope>IDENTIFICATION</scope>
</reference>
<organism evidence="2 3">
    <name type="scientific">Salarias fasciatus</name>
    <name type="common">Jewelled blenny</name>
    <name type="synonym">Blennius fasciatus</name>
    <dbReference type="NCBI Taxonomy" id="181472"/>
    <lineage>
        <taxon>Eukaryota</taxon>
        <taxon>Metazoa</taxon>
        <taxon>Chordata</taxon>
        <taxon>Craniata</taxon>
        <taxon>Vertebrata</taxon>
        <taxon>Euteleostomi</taxon>
        <taxon>Actinopterygii</taxon>
        <taxon>Neopterygii</taxon>
        <taxon>Teleostei</taxon>
        <taxon>Neoteleostei</taxon>
        <taxon>Acanthomorphata</taxon>
        <taxon>Ovalentaria</taxon>
        <taxon>Blenniimorphae</taxon>
        <taxon>Blenniiformes</taxon>
        <taxon>Blennioidei</taxon>
        <taxon>Blenniidae</taxon>
        <taxon>Salariinae</taxon>
        <taxon>Salarias</taxon>
    </lineage>
</organism>
<keyword evidence="3" id="KW-1185">Reference proteome</keyword>
<evidence type="ECO:0000256" key="1">
    <source>
        <dbReference type="SAM" id="MobiDB-lite"/>
    </source>
</evidence>
<accession>A0A672I6W8</accession>
<sequence length="307" mass="31236">MLTQRANRTLWPAGRQRRLQVPPSESLKTQLLENSDPAPGPSATPGPVPGPSATPVPGPGAAPGPVPGPGAAPGPVPGPGAAPGPVPGPGAAPGPVPGPGAAPGPVPGPGAAPGPYPGPGQCEQCSPPGCHGKCGSSHCNDDLCVFSHCSPSSASADVWMYCSLLVIFTVGCFPCSPLPGSHGSAEEHCSSCSSTERAVYCGRAAHAQMQGPEKMRFQWLQAQTKAGSGNFPVPVQMCQGQERAESRLPWDSLTCPGSGLRAGLTCEQQQVEQGHSDPHVVVMQTMKLRSPKVTAERATCHQTRAGL</sequence>
<dbReference type="AlphaFoldDB" id="A0A672I6W8"/>
<feature type="compositionally biased region" description="Pro residues" evidence="1">
    <location>
        <begin position="38"/>
        <end position="112"/>
    </location>
</feature>